<dbReference type="AlphaFoldDB" id="A0A085Z2Y7"/>
<evidence type="ECO:0000259" key="4">
    <source>
        <dbReference type="Pfam" id="PF07726"/>
    </source>
</evidence>
<gene>
    <name evidence="6" type="ORF">IX39_15400</name>
</gene>
<comment type="caution">
    <text evidence="6">The sequence shown here is derived from an EMBL/GenBank/DDBJ whole genome shotgun (WGS) entry which is preliminary data.</text>
</comment>
<keyword evidence="1" id="KW-0547">Nucleotide-binding</keyword>
<dbReference type="Proteomes" id="UP000028713">
    <property type="component" value="Unassembled WGS sequence"/>
</dbReference>
<evidence type="ECO:0000256" key="3">
    <source>
        <dbReference type="ARBA" id="ARBA00061607"/>
    </source>
</evidence>
<evidence type="ECO:0000256" key="1">
    <source>
        <dbReference type="ARBA" id="ARBA00022741"/>
    </source>
</evidence>
<evidence type="ECO:0000256" key="2">
    <source>
        <dbReference type="ARBA" id="ARBA00022840"/>
    </source>
</evidence>
<accession>A0A085Z2Y7</accession>
<dbReference type="PANTHER" id="PTHR42759">
    <property type="entry name" value="MOXR FAMILY PROTEIN"/>
    <property type="match status" value="1"/>
</dbReference>
<comment type="similarity">
    <text evidence="3">Belongs to the MoxR family.</text>
</comment>
<reference evidence="6 7" key="1">
    <citation type="submission" date="2014-07" db="EMBL/GenBank/DDBJ databases">
        <title>Genome of Chryseobacterium formosense LMG 24722.</title>
        <authorList>
            <person name="Pipes S.E."/>
            <person name="Stropko S.J."/>
            <person name="Newman J.D."/>
        </authorList>
    </citation>
    <scope>NUCLEOTIDE SEQUENCE [LARGE SCALE GENOMIC DNA]</scope>
    <source>
        <strain evidence="6 7">LMG 24722</strain>
    </source>
</reference>
<dbReference type="PIRSF" id="PIRSF002849">
    <property type="entry name" value="AAA_ATPase_chaperone_MoxR_prd"/>
    <property type="match status" value="1"/>
</dbReference>
<dbReference type="InterPro" id="IPR027417">
    <property type="entry name" value="P-loop_NTPase"/>
</dbReference>
<evidence type="ECO:0000259" key="5">
    <source>
        <dbReference type="Pfam" id="PF17863"/>
    </source>
</evidence>
<dbReference type="Gene3D" id="1.10.8.80">
    <property type="entry name" value="Magnesium chelatase subunit I, C-Terminal domain"/>
    <property type="match status" value="1"/>
</dbReference>
<dbReference type="PANTHER" id="PTHR42759:SF1">
    <property type="entry name" value="MAGNESIUM-CHELATASE SUBUNIT CHLD"/>
    <property type="match status" value="1"/>
</dbReference>
<feature type="domain" description="ChlI/MoxR AAA lid" evidence="5">
    <location>
        <begin position="266"/>
        <end position="338"/>
    </location>
</feature>
<keyword evidence="7" id="KW-1185">Reference proteome</keyword>
<feature type="domain" description="ATPase AAA-3" evidence="4">
    <location>
        <begin position="70"/>
        <end position="200"/>
    </location>
</feature>
<dbReference type="SUPFAM" id="SSF52540">
    <property type="entry name" value="P-loop containing nucleoside triphosphate hydrolases"/>
    <property type="match status" value="1"/>
</dbReference>
<dbReference type="InterPro" id="IPR011703">
    <property type="entry name" value="ATPase_AAA-3"/>
</dbReference>
<evidence type="ECO:0000313" key="7">
    <source>
        <dbReference type="Proteomes" id="UP000028713"/>
    </source>
</evidence>
<dbReference type="InterPro" id="IPR050764">
    <property type="entry name" value="CbbQ/NirQ/NorQ/GpvN"/>
</dbReference>
<evidence type="ECO:0000313" key="6">
    <source>
        <dbReference type="EMBL" id="KFE98800.1"/>
    </source>
</evidence>
<dbReference type="eggNOG" id="COG0714">
    <property type="taxonomic scope" value="Bacteria"/>
</dbReference>
<dbReference type="Pfam" id="PF17863">
    <property type="entry name" value="AAA_lid_2"/>
    <property type="match status" value="1"/>
</dbReference>
<sequence length="346" mass="39374">MENNEEQNVEFQSSINLNKEQKTQDEFQSRIDMIDLRENLNKVKSEIAKVIVGQENMVEHLLAALLSNGHVLIEGVPGVAKTITAKLLSKTIDVDFSRIQFTPDLMPSDILGTSVFSMKNSEFEFKKGPIFSSFILIDEINRSPAKTQAALFEVMEEKQITIDGTRYEMEEPFLVIATQNPIEHEGTYRLPEAQLDRFLFKINVGYPTLEQEVAIIKNQHDNRLEDKTEAVNKVITAQQLNHYQKLVKEIIVESQLIEYIAKIIINTRENQFLYLGASPRASLALLTASKAFAALRGRDFVTPEDIKEASYAVLRHRVIVSPEREMEGLTADEIIRQILEGIEIPR</sequence>
<dbReference type="GO" id="GO:0005524">
    <property type="term" value="F:ATP binding"/>
    <property type="evidence" value="ECO:0007669"/>
    <property type="project" value="UniProtKB-KW"/>
</dbReference>
<dbReference type="EMBL" id="JPRP01000002">
    <property type="protein sequence ID" value="KFE98800.1"/>
    <property type="molecule type" value="Genomic_DNA"/>
</dbReference>
<dbReference type="InterPro" id="IPR041628">
    <property type="entry name" value="ChlI/MoxR_AAA_lid"/>
</dbReference>
<dbReference type="Gene3D" id="3.40.50.300">
    <property type="entry name" value="P-loop containing nucleotide triphosphate hydrolases"/>
    <property type="match status" value="1"/>
</dbReference>
<dbReference type="Pfam" id="PF07726">
    <property type="entry name" value="AAA_3"/>
    <property type="match status" value="1"/>
</dbReference>
<keyword evidence="2" id="KW-0067">ATP-binding</keyword>
<name>A0A085Z2Y7_9FLAO</name>
<dbReference type="FunFam" id="3.40.50.300:FF:000640">
    <property type="entry name" value="MoxR family ATPase"/>
    <property type="match status" value="1"/>
</dbReference>
<proteinExistence type="inferred from homology"/>
<dbReference type="STRING" id="236814.IX39_15400"/>
<organism evidence="6 7">
    <name type="scientific">Chryseobacterium formosense</name>
    <dbReference type="NCBI Taxonomy" id="236814"/>
    <lineage>
        <taxon>Bacteria</taxon>
        <taxon>Pseudomonadati</taxon>
        <taxon>Bacteroidota</taxon>
        <taxon>Flavobacteriia</taxon>
        <taxon>Flavobacteriales</taxon>
        <taxon>Weeksellaceae</taxon>
        <taxon>Chryseobacterium group</taxon>
        <taxon>Chryseobacterium</taxon>
    </lineage>
</organism>
<dbReference type="GO" id="GO:0016887">
    <property type="term" value="F:ATP hydrolysis activity"/>
    <property type="evidence" value="ECO:0007669"/>
    <property type="project" value="InterPro"/>
</dbReference>
<protein>
    <submittedName>
        <fullName evidence="6">Magnesium chelatase</fullName>
    </submittedName>
</protein>